<dbReference type="InterPro" id="IPR015424">
    <property type="entry name" value="PyrdxlP-dep_Trfase"/>
</dbReference>
<comment type="similarity">
    <text evidence="1">Belongs to the class-III pyridoxal-phosphate-dependent aminotransferase family.</text>
</comment>
<protein>
    <submittedName>
        <fullName evidence="4">Uncharacterized protein</fullName>
    </submittedName>
</protein>
<evidence type="ECO:0000256" key="1">
    <source>
        <dbReference type="ARBA" id="ARBA00008954"/>
    </source>
</evidence>
<sequence length="594" mass="63110">MAASSPSSPLLLAAAASPGAGATRAIITSLAAGVAAGYFAARIVAASSAARRRSSRLSSQSADRPNGTLSECIQGGNGSCGDEATPAEEGCLPISSGQSRLPRSSRSDVMDKAEALSLRHRHFCGAVSVSYSNSDPLMIVGGQGAHLMDSEGRTFLDTRNNVCHVGHQNSAVVKAVQSQVATLNTNTRYLHPNASLLAQRLASLLPDPLSVVFLVNSGSEANDLALRLARAYTGSRNTIVVEGAYHGHTLACLEVSPYKYEHSGEFEGKLSSQNEGSGNCDGRNTWSPNSPGGIWKVPRPDTFRGLHRNPETAVDDYSSYVKEACSSFASRDEGVGAFIMEGGMSVAGVILPPTGYIQKCVGAVRSHGGLYIVDEVQTEFGRLGSSFWAFQHGWSKPGSRADRTNSPVIPDIVTCGKPFGNGMPLAAVVTTREVSDKFESMGVELFCTFGGNPVSCAAGLAVLDEIERKGLQKHAEEVGAYIQDGFWDLSRRGSDAPVVIGDIRGSGLFIGIELVRDMKTLEPASAETSFICSILKEKYHVLTSIDGPDENVFVIKPPLVFSKKDADEFLASFEKALKELHHVPDVRKLSKTPT</sequence>
<dbReference type="EMBL" id="HBKQ01001142">
    <property type="protein sequence ID" value="CAE2201233.1"/>
    <property type="molecule type" value="Transcribed_RNA"/>
</dbReference>
<accession>A0A7S4M4X6</accession>
<dbReference type="SUPFAM" id="SSF53383">
    <property type="entry name" value="PLP-dependent transferases"/>
    <property type="match status" value="1"/>
</dbReference>
<dbReference type="GO" id="GO:0008483">
    <property type="term" value="F:transaminase activity"/>
    <property type="evidence" value="ECO:0007669"/>
    <property type="project" value="InterPro"/>
</dbReference>
<evidence type="ECO:0000256" key="2">
    <source>
        <dbReference type="ARBA" id="ARBA00022898"/>
    </source>
</evidence>
<dbReference type="GO" id="GO:0005739">
    <property type="term" value="C:mitochondrion"/>
    <property type="evidence" value="ECO:0007669"/>
    <property type="project" value="TreeGrafter"/>
</dbReference>
<dbReference type="InterPro" id="IPR015422">
    <property type="entry name" value="PyrdxlP-dep_Trfase_small"/>
</dbReference>
<gene>
    <name evidence="4" type="ORF">OAUR00152_LOCUS803</name>
</gene>
<reference evidence="4" key="1">
    <citation type="submission" date="2021-01" db="EMBL/GenBank/DDBJ databases">
        <authorList>
            <person name="Corre E."/>
            <person name="Pelletier E."/>
            <person name="Niang G."/>
            <person name="Scheremetjew M."/>
            <person name="Finn R."/>
            <person name="Kale V."/>
            <person name="Holt S."/>
            <person name="Cochrane G."/>
            <person name="Meng A."/>
            <person name="Brown T."/>
            <person name="Cohen L."/>
        </authorList>
    </citation>
    <scope>NUCLEOTIDE SEQUENCE</scope>
    <source>
        <strain evidence="4">Isolate 1302-5</strain>
    </source>
</reference>
<proteinExistence type="inferred from homology"/>
<keyword evidence="2" id="KW-0663">Pyridoxal phosphate</keyword>
<dbReference type="CDD" id="cd00610">
    <property type="entry name" value="OAT_like"/>
    <property type="match status" value="1"/>
</dbReference>
<organism evidence="4">
    <name type="scientific">Odontella aurita</name>
    <dbReference type="NCBI Taxonomy" id="265563"/>
    <lineage>
        <taxon>Eukaryota</taxon>
        <taxon>Sar</taxon>
        <taxon>Stramenopiles</taxon>
        <taxon>Ochrophyta</taxon>
        <taxon>Bacillariophyta</taxon>
        <taxon>Mediophyceae</taxon>
        <taxon>Biddulphiophycidae</taxon>
        <taxon>Eupodiscales</taxon>
        <taxon>Odontellaceae</taxon>
        <taxon>Odontella</taxon>
    </lineage>
</organism>
<feature type="compositionally biased region" description="Polar residues" evidence="3">
    <location>
        <begin position="270"/>
        <end position="290"/>
    </location>
</feature>
<dbReference type="GO" id="GO:0030170">
    <property type="term" value="F:pyridoxal phosphate binding"/>
    <property type="evidence" value="ECO:0007669"/>
    <property type="project" value="InterPro"/>
</dbReference>
<evidence type="ECO:0000313" key="4">
    <source>
        <dbReference type="EMBL" id="CAE2201233.1"/>
    </source>
</evidence>
<feature type="region of interest" description="Disordered" evidence="3">
    <location>
        <begin position="267"/>
        <end position="291"/>
    </location>
</feature>
<dbReference type="InterPro" id="IPR015421">
    <property type="entry name" value="PyrdxlP-dep_Trfase_major"/>
</dbReference>
<dbReference type="Pfam" id="PF00202">
    <property type="entry name" value="Aminotran_3"/>
    <property type="match status" value="1"/>
</dbReference>
<name>A0A7S4M4X6_9STRA</name>
<dbReference type="InterPro" id="IPR005814">
    <property type="entry name" value="Aminotrans_3"/>
</dbReference>
<dbReference type="PANTHER" id="PTHR45688">
    <property type="match status" value="1"/>
</dbReference>
<dbReference type="PANTHER" id="PTHR45688:SF13">
    <property type="entry name" value="ALANINE--GLYOXYLATE AMINOTRANSFERASE 2-LIKE"/>
    <property type="match status" value="1"/>
</dbReference>
<dbReference type="Gene3D" id="3.90.1150.10">
    <property type="entry name" value="Aspartate Aminotransferase, domain 1"/>
    <property type="match status" value="1"/>
</dbReference>
<evidence type="ECO:0000256" key="3">
    <source>
        <dbReference type="SAM" id="MobiDB-lite"/>
    </source>
</evidence>
<dbReference type="Gene3D" id="3.40.640.10">
    <property type="entry name" value="Type I PLP-dependent aspartate aminotransferase-like (Major domain)"/>
    <property type="match status" value="1"/>
</dbReference>
<dbReference type="AlphaFoldDB" id="A0A7S4M4X6"/>